<dbReference type="AlphaFoldDB" id="A0AAW0E2I3"/>
<organism evidence="1 2">
    <name type="scientific">Favolaschia claudopus</name>
    <dbReference type="NCBI Taxonomy" id="2862362"/>
    <lineage>
        <taxon>Eukaryota</taxon>
        <taxon>Fungi</taxon>
        <taxon>Dikarya</taxon>
        <taxon>Basidiomycota</taxon>
        <taxon>Agaricomycotina</taxon>
        <taxon>Agaricomycetes</taxon>
        <taxon>Agaricomycetidae</taxon>
        <taxon>Agaricales</taxon>
        <taxon>Marasmiineae</taxon>
        <taxon>Mycenaceae</taxon>
        <taxon>Favolaschia</taxon>
    </lineage>
</organism>
<comment type="caution">
    <text evidence="1">The sequence shown here is derived from an EMBL/GenBank/DDBJ whole genome shotgun (WGS) entry which is preliminary data.</text>
</comment>
<accession>A0AAW0E2I3</accession>
<protein>
    <submittedName>
        <fullName evidence="1">Uncharacterized protein</fullName>
    </submittedName>
</protein>
<dbReference type="EMBL" id="JAWWNJ010000004">
    <property type="protein sequence ID" value="KAK7058042.1"/>
    <property type="molecule type" value="Genomic_DNA"/>
</dbReference>
<evidence type="ECO:0000313" key="2">
    <source>
        <dbReference type="Proteomes" id="UP001362999"/>
    </source>
</evidence>
<proteinExistence type="predicted"/>
<name>A0AAW0E2I3_9AGAR</name>
<gene>
    <name evidence="1" type="ORF">R3P38DRAFT_3169541</name>
</gene>
<sequence length="150" mass="17415">MATSHTFSGLSSARCYLILEYYRSFEIDIRIYNDLGLGERRWLTGMPWQPNLLAGWNAFCSFLREFRKDNSGKVLDEDVTITYALFPSCPSRLAIVTRPLVAEWCVSDAFATHTQYLYHITRPCRTPILVPVDPRSSHIHHHRSPLSLRW</sequence>
<dbReference type="Proteomes" id="UP001362999">
    <property type="component" value="Unassembled WGS sequence"/>
</dbReference>
<evidence type="ECO:0000313" key="1">
    <source>
        <dbReference type="EMBL" id="KAK7058042.1"/>
    </source>
</evidence>
<reference evidence="1 2" key="1">
    <citation type="journal article" date="2024" name="J Genomics">
        <title>Draft genome sequencing and assembly of Favolaschia claudopus CIRM-BRFM 2984 isolated from oak limbs.</title>
        <authorList>
            <person name="Navarro D."/>
            <person name="Drula E."/>
            <person name="Chaduli D."/>
            <person name="Cazenave R."/>
            <person name="Ahrendt S."/>
            <person name="Wang J."/>
            <person name="Lipzen A."/>
            <person name="Daum C."/>
            <person name="Barry K."/>
            <person name="Grigoriev I.V."/>
            <person name="Favel A."/>
            <person name="Rosso M.N."/>
            <person name="Martin F."/>
        </authorList>
    </citation>
    <scope>NUCLEOTIDE SEQUENCE [LARGE SCALE GENOMIC DNA]</scope>
    <source>
        <strain evidence="1 2">CIRM-BRFM 2984</strain>
    </source>
</reference>
<keyword evidence="2" id="KW-1185">Reference proteome</keyword>